<proteinExistence type="predicted"/>
<name>A0AAE6JHL7_9SPHI</name>
<evidence type="ECO:0000313" key="1">
    <source>
        <dbReference type="EMBL" id="QEM05859.1"/>
    </source>
</evidence>
<dbReference type="EMBL" id="CP043451">
    <property type="protein sequence ID" value="QEM05859.1"/>
    <property type="molecule type" value="Genomic_DNA"/>
</dbReference>
<accession>A0AAE6JHL7</accession>
<evidence type="ECO:0000313" key="4">
    <source>
        <dbReference type="Proteomes" id="UP000663940"/>
    </source>
</evidence>
<dbReference type="Proteomes" id="UP000250557">
    <property type="component" value="Chromosome"/>
</dbReference>
<reference evidence="1 3" key="1">
    <citation type="submission" date="2019-08" db="EMBL/GenBank/DDBJ databases">
        <title>Comparative genome analysis confer to the adaptation heavy metal polluted environment.</title>
        <authorList>
            <person name="Li Y."/>
        </authorList>
    </citation>
    <scope>NUCLEOTIDE SEQUENCE [LARGE SCALE GENOMIC DNA]</scope>
    <source>
        <strain evidence="1 3">P2</strain>
    </source>
</reference>
<dbReference type="Proteomes" id="UP000663940">
    <property type="component" value="Chromosome"/>
</dbReference>
<organism evidence="1 3">
    <name type="scientific">Mucilaginibacter rubeus</name>
    <dbReference type="NCBI Taxonomy" id="2027860"/>
    <lineage>
        <taxon>Bacteria</taxon>
        <taxon>Pseudomonadati</taxon>
        <taxon>Bacteroidota</taxon>
        <taxon>Sphingobacteriia</taxon>
        <taxon>Sphingobacteriales</taxon>
        <taxon>Sphingobacteriaceae</taxon>
        <taxon>Mucilaginibacter</taxon>
    </lineage>
</organism>
<dbReference type="EMBL" id="CP071880">
    <property type="protein sequence ID" value="QTE51618.1"/>
    <property type="molecule type" value="Genomic_DNA"/>
</dbReference>
<gene>
    <name evidence="1" type="ORF">DIU31_020945</name>
    <name evidence="2" type="ORF">J3L21_06535</name>
</gene>
<reference evidence="2 4" key="2">
    <citation type="submission" date="2021-03" db="EMBL/GenBank/DDBJ databases">
        <title>Mucilaginibacter strains isolated from gold and copper mining confer multi heavy-metal resistance.</title>
        <authorList>
            <person name="Li Y."/>
        </authorList>
    </citation>
    <scope>NUCLEOTIDE SEQUENCE [LARGE SCALE GENOMIC DNA]</scope>
    <source>
        <strain evidence="2 4">P2-4</strain>
    </source>
</reference>
<dbReference type="AlphaFoldDB" id="A0AAE6JHL7"/>
<keyword evidence="4" id="KW-1185">Reference proteome</keyword>
<dbReference type="RefSeq" id="WP_146750323.1">
    <property type="nucleotide sequence ID" value="NZ_CP043451.1"/>
</dbReference>
<sequence>MACKPYLMNRYAALIISLVFILYFDHSSAQDWLKTAEAKAAKRDTKIYHLTSIDGKNQTVKIVPDYANHVLKMICLKDIITIEDFWGEPPDIRLLNKNFIEINYAVRGGSGVGLGNTLIICVEGQHLYKAMHVLRYLTGESGKQQEEYRIKLRLIGNSINNCKLKVSVHDFVDSKPRPKENYAYDNNTVLAFDMQQNVFYSVKQDIYDHFITTRNKTKQKISGNFPIIILGKETYYFINDRWYSGNLNKEMFEFR</sequence>
<protein>
    <submittedName>
        <fullName evidence="1">Uncharacterized protein</fullName>
    </submittedName>
</protein>
<evidence type="ECO:0000313" key="3">
    <source>
        <dbReference type="Proteomes" id="UP000250557"/>
    </source>
</evidence>
<evidence type="ECO:0000313" key="2">
    <source>
        <dbReference type="EMBL" id="QTE51618.1"/>
    </source>
</evidence>